<dbReference type="AlphaFoldDB" id="A0A9W5X4Z8"/>
<dbReference type="EMBL" id="BMJD01000010">
    <property type="protein sequence ID" value="GGB39572.1"/>
    <property type="molecule type" value="Genomic_DNA"/>
</dbReference>
<organism evidence="1 2">
    <name type="scientific">Lentibacillus populi</name>
    <dbReference type="NCBI Taxonomy" id="1827502"/>
    <lineage>
        <taxon>Bacteria</taxon>
        <taxon>Bacillati</taxon>
        <taxon>Bacillota</taxon>
        <taxon>Bacilli</taxon>
        <taxon>Bacillales</taxon>
        <taxon>Bacillaceae</taxon>
        <taxon>Lentibacillus</taxon>
    </lineage>
</organism>
<name>A0A9W5X4Z8_9BACI</name>
<comment type="caution">
    <text evidence="1">The sequence shown here is derived from an EMBL/GenBank/DDBJ whole genome shotgun (WGS) entry which is preliminary data.</text>
</comment>
<dbReference type="Proteomes" id="UP000621492">
    <property type="component" value="Unassembled WGS sequence"/>
</dbReference>
<gene>
    <name evidence="1" type="ORF">GCM10011409_16350</name>
</gene>
<accession>A0A9W5X4Z8</accession>
<keyword evidence="2" id="KW-1185">Reference proteome</keyword>
<sequence>MPEVGSRRKKIGEFIACKSCLRILAPDYCISSEASEQKSEVREKRSVNSLYLNLTSDFCHLIAR</sequence>
<evidence type="ECO:0000313" key="1">
    <source>
        <dbReference type="EMBL" id="GGB39572.1"/>
    </source>
</evidence>
<reference evidence="1" key="2">
    <citation type="submission" date="2020-09" db="EMBL/GenBank/DDBJ databases">
        <authorList>
            <person name="Sun Q."/>
            <person name="Zhou Y."/>
        </authorList>
    </citation>
    <scope>NUCLEOTIDE SEQUENCE</scope>
    <source>
        <strain evidence="1">CGMCC 1.15454</strain>
    </source>
</reference>
<reference evidence="1" key="1">
    <citation type="journal article" date="2014" name="Int. J. Syst. Evol. Microbiol.">
        <title>Complete genome sequence of Corynebacterium casei LMG S-19264T (=DSM 44701T), isolated from a smear-ripened cheese.</title>
        <authorList>
            <consortium name="US DOE Joint Genome Institute (JGI-PGF)"/>
            <person name="Walter F."/>
            <person name="Albersmeier A."/>
            <person name="Kalinowski J."/>
            <person name="Ruckert C."/>
        </authorList>
    </citation>
    <scope>NUCLEOTIDE SEQUENCE</scope>
    <source>
        <strain evidence="1">CGMCC 1.15454</strain>
    </source>
</reference>
<evidence type="ECO:0000313" key="2">
    <source>
        <dbReference type="Proteomes" id="UP000621492"/>
    </source>
</evidence>
<protein>
    <submittedName>
        <fullName evidence="1">Uncharacterized protein</fullName>
    </submittedName>
</protein>
<proteinExistence type="predicted"/>